<dbReference type="InterPro" id="IPR036034">
    <property type="entry name" value="PDZ_sf"/>
</dbReference>
<accession>A0A4Q7NU84</accession>
<comment type="caution">
    <text evidence="3">The sequence shown here is derived from an EMBL/GenBank/DDBJ whole genome shotgun (WGS) entry which is preliminary data.</text>
</comment>
<dbReference type="GO" id="GO:0006508">
    <property type="term" value="P:proteolysis"/>
    <property type="evidence" value="ECO:0007669"/>
    <property type="project" value="UniProtKB-KW"/>
</dbReference>
<keyword evidence="1" id="KW-0732">Signal</keyword>
<dbReference type="GO" id="GO:0008270">
    <property type="term" value="F:zinc ion binding"/>
    <property type="evidence" value="ECO:0007669"/>
    <property type="project" value="InterPro"/>
</dbReference>
<gene>
    <name evidence="3" type="ORF">EV197_3247</name>
</gene>
<feature type="signal peptide" evidence="1">
    <location>
        <begin position="1"/>
        <end position="24"/>
    </location>
</feature>
<keyword evidence="4" id="KW-1185">Reference proteome</keyword>
<feature type="chain" id="PRO_5020810839" evidence="1">
    <location>
        <begin position="25"/>
        <end position="569"/>
    </location>
</feature>
<dbReference type="Pfam" id="PF01433">
    <property type="entry name" value="Peptidase_M1"/>
    <property type="match status" value="1"/>
</dbReference>
<dbReference type="AlphaFoldDB" id="A0A4Q7NU84"/>
<dbReference type="RefSeq" id="WP_130287755.1">
    <property type="nucleotide sequence ID" value="NZ_SGXE01000006.1"/>
</dbReference>
<keyword evidence="3" id="KW-0482">Metalloprotease</keyword>
<dbReference type="EMBL" id="SGXE01000006">
    <property type="protein sequence ID" value="RZS90717.1"/>
    <property type="molecule type" value="Genomic_DNA"/>
</dbReference>
<proteinExistence type="predicted"/>
<evidence type="ECO:0000313" key="4">
    <source>
        <dbReference type="Proteomes" id="UP000292262"/>
    </source>
</evidence>
<reference evidence="3 4" key="1">
    <citation type="submission" date="2019-02" db="EMBL/GenBank/DDBJ databases">
        <title>Genomic Encyclopedia of Type Strains, Phase IV (KMG-IV): sequencing the most valuable type-strain genomes for metagenomic binning, comparative biology and taxonomic classification.</title>
        <authorList>
            <person name="Goeker M."/>
        </authorList>
    </citation>
    <scope>NUCLEOTIDE SEQUENCE [LARGE SCALE GENOMIC DNA]</scope>
    <source>
        <strain evidence="3 4">DSM 17196</strain>
    </source>
</reference>
<dbReference type="SUPFAM" id="SSF50156">
    <property type="entry name" value="PDZ domain-like"/>
    <property type="match status" value="1"/>
</dbReference>
<evidence type="ECO:0000256" key="1">
    <source>
        <dbReference type="SAM" id="SignalP"/>
    </source>
</evidence>
<name>A0A4Q7NU84_9FLAO</name>
<dbReference type="SUPFAM" id="SSF55486">
    <property type="entry name" value="Metalloproteases ('zincins'), catalytic domain"/>
    <property type="match status" value="1"/>
</dbReference>
<feature type="domain" description="Peptidase M1 membrane alanine aminopeptidase" evidence="2">
    <location>
        <begin position="282"/>
        <end position="434"/>
    </location>
</feature>
<sequence>MKSIKTILVAILCCLMLYNCQTNDTDTPLQKNQLIYSVRPMERDGKPLLHITMRLKAGDSGITRMNYQNNAWGEESLFDVLQDMKVLTKDAEITVQPDSSYIEIKHQPGLEELEFSYAVKQDTEGEISNAGRYRPIINKKYFHVFAHNLFMVPERIEDKDTLSVTIQWLDFPNDFVIHNSFGTGQREQHLENLAIEKFHMAIFVGGDFRIYTKKIKDNELVLATRGAWVLFEDQKVMDVLKNTVEAQRNFWADHSQPYFTVTMLPFPMEQGSSFGGTGLTNSFATTVSNNTETSIDQLAYLFNHELMHNWIGAAIKNEKEEAQYWFSEGFTEYLTYKNIAKNSIMQKDERYFIDEMNTLFKNLYTSPVAEQPNSEITYENFWSNKGYEKLPYYRGAVFAFLLDLKIKKESDNVYSLSNVMKDLLAEARQGKKLNASLFITTANKYLNEDMTSFFTKHIEEGQLPNLAKMFTDFNLQYNTEAKIYDKGFAYERDTKIVTNIKENSPVKKAGLQLGDRLKSWNMFTDDLSKQSELTIVRDEEEHVIAYYPVRVEKIPQLIINEYNLQQIKL</sequence>
<dbReference type="InterPro" id="IPR014782">
    <property type="entry name" value="Peptidase_M1_dom"/>
</dbReference>
<organism evidence="3 4">
    <name type="scientific">Aquimarina brevivitae</name>
    <dbReference type="NCBI Taxonomy" id="323412"/>
    <lineage>
        <taxon>Bacteria</taxon>
        <taxon>Pseudomonadati</taxon>
        <taxon>Bacteroidota</taxon>
        <taxon>Flavobacteriia</taxon>
        <taxon>Flavobacteriales</taxon>
        <taxon>Flavobacteriaceae</taxon>
        <taxon>Aquimarina</taxon>
    </lineage>
</organism>
<keyword evidence="3" id="KW-0645">Protease</keyword>
<evidence type="ECO:0000313" key="3">
    <source>
        <dbReference type="EMBL" id="RZS90717.1"/>
    </source>
</evidence>
<dbReference type="GO" id="GO:0008237">
    <property type="term" value="F:metallopeptidase activity"/>
    <property type="evidence" value="ECO:0007669"/>
    <property type="project" value="UniProtKB-KW"/>
</dbReference>
<keyword evidence="3" id="KW-0378">Hydrolase</keyword>
<dbReference type="InterPro" id="IPR027268">
    <property type="entry name" value="Peptidase_M4/M1_CTD_sf"/>
</dbReference>
<dbReference type="Gene3D" id="1.10.390.10">
    <property type="entry name" value="Neutral Protease Domain 2"/>
    <property type="match status" value="1"/>
</dbReference>
<evidence type="ECO:0000259" key="2">
    <source>
        <dbReference type="Pfam" id="PF01433"/>
    </source>
</evidence>
<dbReference type="Proteomes" id="UP000292262">
    <property type="component" value="Unassembled WGS sequence"/>
</dbReference>
<dbReference type="OrthoDB" id="9778516at2"/>
<protein>
    <submittedName>
        <fullName evidence="3">Putative metalloprotease with PDZ domain</fullName>
    </submittedName>
</protein>